<evidence type="ECO:0000313" key="3">
    <source>
        <dbReference type="Proteomes" id="UP001499910"/>
    </source>
</evidence>
<evidence type="ECO:0000313" key="2">
    <source>
        <dbReference type="EMBL" id="GAA5074063.1"/>
    </source>
</evidence>
<keyword evidence="2" id="KW-0808">Transferase</keyword>
<organism evidence="2 3">
    <name type="scientific">[Roseibacterium] beibuensis</name>
    <dbReference type="NCBI Taxonomy" id="1193142"/>
    <lineage>
        <taxon>Bacteria</taxon>
        <taxon>Pseudomonadati</taxon>
        <taxon>Pseudomonadota</taxon>
        <taxon>Alphaproteobacteria</taxon>
        <taxon>Rhodobacterales</taxon>
        <taxon>Roseobacteraceae</taxon>
        <taxon>Roseicyclus</taxon>
    </lineage>
</organism>
<proteinExistence type="predicted"/>
<keyword evidence="3" id="KW-1185">Reference proteome</keyword>
<dbReference type="Proteomes" id="UP001499910">
    <property type="component" value="Unassembled WGS sequence"/>
</dbReference>
<reference evidence="3" key="1">
    <citation type="journal article" date="2019" name="Int. J. Syst. Evol. Microbiol.">
        <title>The Global Catalogue of Microorganisms (GCM) 10K type strain sequencing project: providing services to taxonomists for standard genome sequencing and annotation.</title>
        <authorList>
            <consortium name="The Broad Institute Genomics Platform"/>
            <consortium name="The Broad Institute Genome Sequencing Center for Infectious Disease"/>
            <person name="Wu L."/>
            <person name="Ma J."/>
        </authorList>
    </citation>
    <scope>NUCLEOTIDE SEQUENCE [LARGE SCALE GENOMIC DNA]</scope>
    <source>
        <strain evidence="3">JCM 18015</strain>
    </source>
</reference>
<dbReference type="SUPFAM" id="SSF53795">
    <property type="entry name" value="PEP carboxykinase-like"/>
    <property type="match status" value="1"/>
</dbReference>
<feature type="domain" description="HPr kinase/phosphorylase C-terminal" evidence="1">
    <location>
        <begin position="31"/>
        <end position="114"/>
    </location>
</feature>
<name>A0ABP9LD86_9RHOB</name>
<dbReference type="Pfam" id="PF07475">
    <property type="entry name" value="Hpr_kinase_C"/>
    <property type="match status" value="1"/>
</dbReference>
<dbReference type="InterPro" id="IPR011104">
    <property type="entry name" value="Hpr_kin/Pase_C"/>
</dbReference>
<sequence>MTHLPSLTDRAASCDGDRWYFRASAVALGQNAVLILGQPGAGKSTLALSLMAFGATYVADDGVWLEPHPDGPVLSRPAAAPPMIEARGVGILNAGEVVDRARLALVVDLDAAEADRLPVRHAVAVGPTESPLLQGKDNPHLAAAILQLLRSGRAEP</sequence>
<dbReference type="GO" id="GO:0016301">
    <property type="term" value="F:kinase activity"/>
    <property type="evidence" value="ECO:0007669"/>
    <property type="project" value="UniProtKB-KW"/>
</dbReference>
<dbReference type="InterPro" id="IPR027417">
    <property type="entry name" value="P-loop_NTPase"/>
</dbReference>
<gene>
    <name evidence="2" type="ORF">GCM10023209_20780</name>
</gene>
<evidence type="ECO:0000259" key="1">
    <source>
        <dbReference type="Pfam" id="PF07475"/>
    </source>
</evidence>
<accession>A0ABP9LD86</accession>
<dbReference type="Gene3D" id="3.40.50.300">
    <property type="entry name" value="P-loop containing nucleotide triphosphate hydrolases"/>
    <property type="match status" value="1"/>
</dbReference>
<comment type="caution">
    <text evidence="2">The sequence shown here is derived from an EMBL/GenBank/DDBJ whole genome shotgun (WGS) entry which is preliminary data.</text>
</comment>
<dbReference type="EMBL" id="BAABHW010000002">
    <property type="protein sequence ID" value="GAA5074063.1"/>
    <property type="molecule type" value="Genomic_DNA"/>
</dbReference>
<protein>
    <submittedName>
        <fullName evidence="2">HPr kinase/phosphatase C-terminal domain-containing protein</fullName>
    </submittedName>
</protein>
<keyword evidence="2" id="KW-0418">Kinase</keyword>
<dbReference type="RefSeq" id="WP_259554038.1">
    <property type="nucleotide sequence ID" value="NZ_BAABHW010000002.1"/>
</dbReference>